<protein>
    <recommendedName>
        <fullName evidence="3">Halobacterial output domain-containing protein</fullName>
    </recommendedName>
</protein>
<dbReference type="STRING" id="553469.SAMN04487947_0684"/>
<organism evidence="1 2">
    <name type="scientific">Halogeometricum rufum</name>
    <dbReference type="NCBI Taxonomy" id="553469"/>
    <lineage>
        <taxon>Archaea</taxon>
        <taxon>Methanobacteriati</taxon>
        <taxon>Methanobacteriota</taxon>
        <taxon>Stenosarchaea group</taxon>
        <taxon>Halobacteria</taxon>
        <taxon>Halobacteriales</taxon>
        <taxon>Haloferacaceae</taxon>
        <taxon>Halogeometricum</taxon>
    </lineage>
</organism>
<dbReference type="Pfam" id="PF24336">
    <property type="entry name" value="DUF7504"/>
    <property type="match status" value="1"/>
</dbReference>
<evidence type="ECO:0000313" key="1">
    <source>
        <dbReference type="EMBL" id="SFR38113.1"/>
    </source>
</evidence>
<accession>A0A1I6G7E2</accession>
<proteinExistence type="predicted"/>
<evidence type="ECO:0000313" key="2">
    <source>
        <dbReference type="Proteomes" id="UP000198531"/>
    </source>
</evidence>
<dbReference type="AlphaFoldDB" id="A0A1I6G7E2"/>
<dbReference type="InterPro" id="IPR055927">
    <property type="entry name" value="DUF7504"/>
</dbReference>
<keyword evidence="2" id="KW-1185">Reference proteome</keyword>
<dbReference type="RefSeq" id="WP_089804602.1">
    <property type="nucleotide sequence ID" value="NZ_FOYT01000001.1"/>
</dbReference>
<dbReference type="Proteomes" id="UP000198531">
    <property type="component" value="Unassembled WGS sequence"/>
</dbReference>
<evidence type="ECO:0008006" key="3">
    <source>
        <dbReference type="Google" id="ProtNLM"/>
    </source>
</evidence>
<dbReference type="OrthoDB" id="252760at2157"/>
<reference evidence="2" key="1">
    <citation type="submission" date="2016-10" db="EMBL/GenBank/DDBJ databases">
        <authorList>
            <person name="Varghese N."/>
            <person name="Submissions S."/>
        </authorList>
    </citation>
    <scope>NUCLEOTIDE SEQUENCE [LARGE SCALE GENOMIC DNA]</scope>
    <source>
        <strain evidence="2">CGMCC 1.7736</strain>
    </source>
</reference>
<dbReference type="EMBL" id="FOYT01000001">
    <property type="protein sequence ID" value="SFR38113.1"/>
    <property type="molecule type" value="Genomic_DNA"/>
</dbReference>
<name>A0A1I6G7E2_9EURY</name>
<sequence>MAADLAPEEFRRALLRLKREGCSILVSSDDDVGTDRASRRTLGAVPSYSRVLVTGDEDGLGDRLPRGVTTDSDSVSVVNFRDVFAESSDPQTRADGLRDTVCDAVETFDKGGIGPGELRVSVDSVTEVAGEVGGDRTLDVTDAITDSVSGVCGMAYYHVDADDEETRASHASSCDAEVEVRTDGGTVYQRWHLPERGSTGWVHL</sequence>
<gene>
    <name evidence="1" type="ORF">SAMN04487947_0684</name>
</gene>